<name>A0AAE0C684_9CHLO</name>
<comment type="caution">
    <text evidence="2">The sequence shown here is derived from an EMBL/GenBank/DDBJ whole genome shotgun (WGS) entry which is preliminary data.</text>
</comment>
<sequence>MQPHSEPHYSQETISNTWKRLLLRNVGNSDDASGNHNKATPDAASKNKKVEFRATGGGTKRKKDQTAWTTSDGIPNELISDPPLINILRLIENSNLLKLCGSNSPKEGSRSSQVLYHDVHDVIHTQTYGFECKLLTEIMEIRLRNGSTVRTRPCVFGQQCQGLSHMIKGEDRHLVARTRVASHVDTWMQRNRVVSVAALCSVPDRASRAGHEIHGGAILQEYMNPKEMDVFNTTGHAPTERRPCLLCMRTQIHYAYMCMLQSTHKFPNASIIINSFVNPRNASDGYSSQYMIPRESTPVFQGLAGSVCVAEKHLLSWRVNSEGIKVIDQSKLKWTAPESIQLNTPMPYFR</sequence>
<dbReference type="Proteomes" id="UP001190700">
    <property type="component" value="Unassembled WGS sequence"/>
</dbReference>
<protein>
    <submittedName>
        <fullName evidence="2">Uncharacterized protein</fullName>
    </submittedName>
</protein>
<feature type="region of interest" description="Disordered" evidence="1">
    <location>
        <begin position="28"/>
        <end position="72"/>
    </location>
</feature>
<reference evidence="2 3" key="1">
    <citation type="journal article" date="2015" name="Genome Biol. Evol.">
        <title>Comparative Genomics of a Bacterivorous Green Alga Reveals Evolutionary Causalities and Consequences of Phago-Mixotrophic Mode of Nutrition.</title>
        <authorList>
            <person name="Burns J.A."/>
            <person name="Paasch A."/>
            <person name="Narechania A."/>
            <person name="Kim E."/>
        </authorList>
    </citation>
    <scope>NUCLEOTIDE SEQUENCE [LARGE SCALE GENOMIC DNA]</scope>
    <source>
        <strain evidence="2 3">PLY_AMNH</strain>
    </source>
</reference>
<evidence type="ECO:0000256" key="1">
    <source>
        <dbReference type="SAM" id="MobiDB-lite"/>
    </source>
</evidence>
<dbReference type="EMBL" id="LGRX02027573">
    <property type="protein sequence ID" value="KAK3249152.1"/>
    <property type="molecule type" value="Genomic_DNA"/>
</dbReference>
<evidence type="ECO:0000313" key="2">
    <source>
        <dbReference type="EMBL" id="KAK3249152.1"/>
    </source>
</evidence>
<evidence type="ECO:0000313" key="3">
    <source>
        <dbReference type="Proteomes" id="UP001190700"/>
    </source>
</evidence>
<gene>
    <name evidence="2" type="ORF">CYMTET_41415</name>
</gene>
<dbReference type="AlphaFoldDB" id="A0AAE0C684"/>
<proteinExistence type="predicted"/>
<feature type="compositionally biased region" description="Polar residues" evidence="1">
    <location>
        <begin position="28"/>
        <end position="38"/>
    </location>
</feature>
<accession>A0AAE0C684</accession>
<keyword evidence="3" id="KW-1185">Reference proteome</keyword>
<organism evidence="2 3">
    <name type="scientific">Cymbomonas tetramitiformis</name>
    <dbReference type="NCBI Taxonomy" id="36881"/>
    <lineage>
        <taxon>Eukaryota</taxon>
        <taxon>Viridiplantae</taxon>
        <taxon>Chlorophyta</taxon>
        <taxon>Pyramimonadophyceae</taxon>
        <taxon>Pyramimonadales</taxon>
        <taxon>Pyramimonadaceae</taxon>
        <taxon>Cymbomonas</taxon>
    </lineage>
</organism>